<dbReference type="SUPFAM" id="SSF53800">
    <property type="entry name" value="Chelatase"/>
    <property type="match status" value="1"/>
</dbReference>
<accession>A0A7W9M5K5</accession>
<evidence type="ECO:0000256" key="2">
    <source>
        <dbReference type="ARBA" id="ARBA00023239"/>
    </source>
</evidence>
<keyword evidence="4" id="KW-1185">Reference proteome</keyword>
<gene>
    <name evidence="3" type="ORF">F4560_008070</name>
</gene>
<dbReference type="PANTHER" id="PTHR33542">
    <property type="entry name" value="SIROHYDROCHLORIN FERROCHELATASE, CHLOROPLASTIC"/>
    <property type="match status" value="1"/>
</dbReference>
<evidence type="ECO:0000256" key="1">
    <source>
        <dbReference type="ARBA" id="ARBA00022723"/>
    </source>
</evidence>
<sequence>MTALVAVAHGSRDPRSAAVVHELLDVVRALQPSLDVRCSFLDLSVPLLGDVLRGVAADGHRSAVVVPLLLGKAFHARVDVPSAVAEARLPSLDVTIADVLGPDPRLESAALRRLASVGVRSRDRSLGVVLAGAGSSHAPANALVAQIAARWAAGSGWAGVEAAFASAATPDVPTAVARLRAQGARRIAVASWFLAPGFLPDRVTRLAGEGAIIAPPLGPDPEVAELILHRYESALSSRLARTA</sequence>
<dbReference type="CDD" id="cd03416">
    <property type="entry name" value="CbiX_SirB_N"/>
    <property type="match status" value="1"/>
</dbReference>
<keyword evidence="2" id="KW-0456">Lyase</keyword>
<dbReference type="Pfam" id="PF01903">
    <property type="entry name" value="CbiX"/>
    <property type="match status" value="2"/>
</dbReference>
<proteinExistence type="predicted"/>
<dbReference type="AlphaFoldDB" id="A0A7W9M5K5"/>
<dbReference type="GO" id="GO:0046872">
    <property type="term" value="F:metal ion binding"/>
    <property type="evidence" value="ECO:0007669"/>
    <property type="project" value="UniProtKB-KW"/>
</dbReference>
<evidence type="ECO:0000313" key="4">
    <source>
        <dbReference type="Proteomes" id="UP000552097"/>
    </source>
</evidence>
<dbReference type="GO" id="GO:0016829">
    <property type="term" value="F:lyase activity"/>
    <property type="evidence" value="ECO:0007669"/>
    <property type="project" value="UniProtKB-KW"/>
</dbReference>
<evidence type="ECO:0000313" key="3">
    <source>
        <dbReference type="EMBL" id="MBB5808302.1"/>
    </source>
</evidence>
<dbReference type="InterPro" id="IPR002762">
    <property type="entry name" value="CbiX-like"/>
</dbReference>
<dbReference type="RefSeq" id="WP_184928227.1">
    <property type="nucleotide sequence ID" value="NZ_JACHMO010000001.1"/>
</dbReference>
<keyword evidence="1" id="KW-0479">Metal-binding</keyword>
<dbReference type="PANTHER" id="PTHR33542:SF5">
    <property type="entry name" value="FERROCHELATASE CHE1"/>
    <property type="match status" value="1"/>
</dbReference>
<name>A0A7W9M5K5_9PSEU</name>
<dbReference type="Proteomes" id="UP000552097">
    <property type="component" value="Unassembled WGS sequence"/>
</dbReference>
<reference evidence="3 4" key="1">
    <citation type="submission" date="2020-08" db="EMBL/GenBank/DDBJ databases">
        <title>Sequencing the genomes of 1000 actinobacteria strains.</title>
        <authorList>
            <person name="Klenk H.-P."/>
        </authorList>
    </citation>
    <scope>NUCLEOTIDE SEQUENCE [LARGE SCALE GENOMIC DNA]</scope>
    <source>
        <strain evidence="3 4">DSM 45486</strain>
    </source>
</reference>
<dbReference type="InterPro" id="IPR050963">
    <property type="entry name" value="Sirohydro_Cobaltochel/CbiX"/>
</dbReference>
<comment type="caution">
    <text evidence="3">The sequence shown here is derived from an EMBL/GenBank/DDBJ whole genome shotgun (WGS) entry which is preliminary data.</text>
</comment>
<dbReference type="CDD" id="cd03414">
    <property type="entry name" value="CbiX_SirB_C"/>
    <property type="match status" value="1"/>
</dbReference>
<dbReference type="Gene3D" id="3.40.50.1400">
    <property type="match status" value="2"/>
</dbReference>
<protein>
    <submittedName>
        <fullName evidence="3">Sirohydrochlorin ferrochelatase</fullName>
    </submittedName>
</protein>
<organism evidence="3 4">
    <name type="scientific">Saccharothrix ecbatanensis</name>
    <dbReference type="NCBI Taxonomy" id="1105145"/>
    <lineage>
        <taxon>Bacteria</taxon>
        <taxon>Bacillati</taxon>
        <taxon>Actinomycetota</taxon>
        <taxon>Actinomycetes</taxon>
        <taxon>Pseudonocardiales</taxon>
        <taxon>Pseudonocardiaceae</taxon>
        <taxon>Saccharothrix</taxon>
    </lineage>
</organism>
<dbReference type="EMBL" id="JACHMO010000001">
    <property type="protein sequence ID" value="MBB5808302.1"/>
    <property type="molecule type" value="Genomic_DNA"/>
</dbReference>